<evidence type="ECO:0000256" key="3">
    <source>
        <dbReference type="ARBA" id="ARBA00004816"/>
    </source>
</evidence>
<evidence type="ECO:0000256" key="2">
    <source>
        <dbReference type="ARBA" id="ARBA00004463"/>
    </source>
</evidence>
<dbReference type="Proteomes" id="UP000515129">
    <property type="component" value="Chromosome 4"/>
</dbReference>
<dbReference type="Pfam" id="PF01791">
    <property type="entry name" value="DeoC"/>
    <property type="match status" value="1"/>
</dbReference>
<comment type="similarity">
    <text evidence="4">Belongs to the DeoC/FbaB aldolase family. DeoC type 2 subfamily.</text>
</comment>
<dbReference type="PANTHER" id="PTHR10889">
    <property type="entry name" value="DEOXYRIBOSE-PHOSPHATE ALDOLASE"/>
    <property type="match status" value="1"/>
</dbReference>
<accession>A0A6P6L573</accession>
<proteinExistence type="inferred from homology"/>
<keyword evidence="6" id="KW-0963">Cytoplasm</keyword>
<dbReference type="GeneID" id="113056953"/>
<dbReference type="CDD" id="cd00959">
    <property type="entry name" value="DeoC"/>
    <property type="match status" value="1"/>
</dbReference>
<evidence type="ECO:0000256" key="14">
    <source>
        <dbReference type="ARBA" id="ARBA00061866"/>
    </source>
</evidence>
<reference evidence="17" key="1">
    <citation type="submission" date="2025-08" db="UniProtKB">
        <authorList>
            <consortium name="RefSeq"/>
        </authorList>
    </citation>
    <scope>IDENTIFICATION</scope>
    <source>
        <strain evidence="17">Wakin</strain>
        <tissue evidence="17">Muscle</tissue>
    </source>
</reference>
<dbReference type="NCBIfam" id="TIGR00126">
    <property type="entry name" value="deoC"/>
    <property type="match status" value="1"/>
</dbReference>
<dbReference type="GO" id="GO:0005634">
    <property type="term" value="C:nucleus"/>
    <property type="evidence" value="ECO:0007669"/>
    <property type="project" value="UniProtKB-SubCell"/>
</dbReference>
<dbReference type="OrthoDB" id="70823at2759"/>
<evidence type="ECO:0000256" key="8">
    <source>
        <dbReference type="ARBA" id="ARBA00023242"/>
    </source>
</evidence>
<dbReference type="FunFam" id="3.20.20.70:FF:000103">
    <property type="entry name" value="Putative deoxyribose-phosphate aldolase"/>
    <property type="match status" value="1"/>
</dbReference>
<evidence type="ECO:0000256" key="7">
    <source>
        <dbReference type="ARBA" id="ARBA00023239"/>
    </source>
</evidence>
<dbReference type="SMART" id="SM01133">
    <property type="entry name" value="DeoC"/>
    <property type="match status" value="1"/>
</dbReference>
<sequence>MSARNPGMDLDLEWVSKVRVNTQAVLKRAQQIQGRKVAKKQWQAAWLLKAVTCIDLTTLAGDDTPSNVHRLCMKATQPIRHDLLKSMDMHDKGITTAAVCVYPSRVADAVKSLKAAKSSLPVASVATGFPAGQTPLKTRLEEVQMAVEDGATEIDIVINRTLALTGQWTALYDEIRQFREACGDAHMKTILAVGELGTFTNVYKASLVSMMAGSDFIKTSTGKESVNATYPVAIVMVRAIRDYYLRTGYKVGFKPAGGIRTAQESLVWLTLMKEELGDEWLSPHLFRLGASSLLADMNGRTYLDFLDDMVQPEPSEVKVLTLRQRKGLVASLSHIYDSQQLFLRQVYRSPGTLVVYETTLAGLSKSDGAPALRLVLPTSLRP</sequence>
<dbReference type="GO" id="GO:0005737">
    <property type="term" value="C:cytoplasm"/>
    <property type="evidence" value="ECO:0007669"/>
    <property type="project" value="InterPro"/>
</dbReference>
<dbReference type="InterPro" id="IPR013785">
    <property type="entry name" value="Aldolase_TIM"/>
</dbReference>
<evidence type="ECO:0000313" key="16">
    <source>
        <dbReference type="Proteomes" id="UP000515129"/>
    </source>
</evidence>
<evidence type="ECO:0000313" key="17">
    <source>
        <dbReference type="RefSeq" id="XP_026079703.1"/>
    </source>
</evidence>
<dbReference type="PANTHER" id="PTHR10889:SF3">
    <property type="entry name" value="DEOXYRIBOSE-PHOSPHATE ALDOLASE"/>
    <property type="match status" value="1"/>
</dbReference>
<dbReference type="Gene3D" id="3.20.20.70">
    <property type="entry name" value="Aldolase class I"/>
    <property type="match status" value="1"/>
</dbReference>
<organism evidence="16 17">
    <name type="scientific">Carassius auratus</name>
    <name type="common">Goldfish</name>
    <dbReference type="NCBI Taxonomy" id="7957"/>
    <lineage>
        <taxon>Eukaryota</taxon>
        <taxon>Metazoa</taxon>
        <taxon>Chordata</taxon>
        <taxon>Craniata</taxon>
        <taxon>Vertebrata</taxon>
        <taxon>Euteleostomi</taxon>
        <taxon>Actinopterygii</taxon>
        <taxon>Neopterygii</taxon>
        <taxon>Teleostei</taxon>
        <taxon>Ostariophysi</taxon>
        <taxon>Cypriniformes</taxon>
        <taxon>Cyprinidae</taxon>
        <taxon>Cyprininae</taxon>
        <taxon>Carassius</taxon>
    </lineage>
</organism>
<comment type="subunit">
    <text evidence="14">Interacts with YBX1.</text>
</comment>
<dbReference type="GO" id="GO:0009264">
    <property type="term" value="P:deoxyribonucleotide catabolic process"/>
    <property type="evidence" value="ECO:0007669"/>
    <property type="project" value="InterPro"/>
</dbReference>
<evidence type="ECO:0000256" key="4">
    <source>
        <dbReference type="ARBA" id="ARBA00009473"/>
    </source>
</evidence>
<keyword evidence="9" id="KW-0704">Schiff base</keyword>
<evidence type="ECO:0000256" key="11">
    <source>
        <dbReference type="ARBA" id="ARBA00032755"/>
    </source>
</evidence>
<dbReference type="AlphaFoldDB" id="A0A6P6L573"/>
<keyword evidence="7" id="KW-0456">Lyase</keyword>
<keyword evidence="16" id="KW-1185">Reference proteome</keyword>
<comment type="catalytic activity">
    <reaction evidence="12">
        <text>2-deoxy-D-ribose 5-phosphate = D-glyceraldehyde 3-phosphate + acetaldehyde</text>
        <dbReference type="Rhea" id="RHEA:12821"/>
        <dbReference type="ChEBI" id="CHEBI:15343"/>
        <dbReference type="ChEBI" id="CHEBI:59776"/>
        <dbReference type="ChEBI" id="CHEBI:62877"/>
        <dbReference type="EC" id="4.1.2.4"/>
    </reaction>
</comment>
<comment type="function">
    <text evidence="13">Catalyzes a reversible aldol reaction between acetaldehyde and D-glyceraldehyde 3-phosphate to generate 2-deoxy-D-ribose 5-phosphate. Participates in stress granule (SG) assembly. May allow ATP production from extracellular deoxyinosine in conditions of energy deprivation.</text>
</comment>
<evidence type="ECO:0000256" key="1">
    <source>
        <dbReference type="ARBA" id="ARBA00004123"/>
    </source>
</evidence>
<comment type="subcellular location">
    <subcellularLocation>
        <location evidence="2">Cytoplasmic granule</location>
    </subcellularLocation>
    <subcellularLocation>
        <location evidence="1">Nucleus</location>
    </subcellularLocation>
</comment>
<dbReference type="KEGG" id="caua:113056953"/>
<dbReference type="InterPro" id="IPR011343">
    <property type="entry name" value="DeoC"/>
</dbReference>
<dbReference type="GO" id="GO:0046386">
    <property type="term" value="P:deoxyribose phosphate catabolic process"/>
    <property type="evidence" value="ECO:0007669"/>
    <property type="project" value="UniProtKB-UniPathway"/>
</dbReference>
<evidence type="ECO:0000256" key="9">
    <source>
        <dbReference type="ARBA" id="ARBA00023270"/>
    </source>
</evidence>
<evidence type="ECO:0000256" key="12">
    <source>
        <dbReference type="ARBA" id="ARBA00048791"/>
    </source>
</evidence>
<evidence type="ECO:0000256" key="5">
    <source>
        <dbReference type="ARBA" id="ARBA00012515"/>
    </source>
</evidence>
<dbReference type="UniPathway" id="UPA00002">
    <property type="reaction ID" value="UER00468"/>
</dbReference>
<evidence type="ECO:0000256" key="10">
    <source>
        <dbReference type="ARBA" id="ARBA00031814"/>
    </source>
</evidence>
<dbReference type="SUPFAM" id="SSF51569">
    <property type="entry name" value="Aldolase"/>
    <property type="match status" value="1"/>
</dbReference>
<name>A0A6P6L573_CARAU</name>
<keyword evidence="8" id="KW-0539">Nucleus</keyword>
<dbReference type="GO" id="GO:0016052">
    <property type="term" value="P:carbohydrate catabolic process"/>
    <property type="evidence" value="ECO:0007669"/>
    <property type="project" value="TreeGrafter"/>
</dbReference>
<dbReference type="GO" id="GO:0004139">
    <property type="term" value="F:deoxyribose-phosphate aldolase activity"/>
    <property type="evidence" value="ECO:0007669"/>
    <property type="project" value="UniProtKB-EC"/>
</dbReference>
<gene>
    <name evidence="17" type="primary">LOC113056953</name>
</gene>
<evidence type="ECO:0000256" key="6">
    <source>
        <dbReference type="ARBA" id="ARBA00022490"/>
    </source>
</evidence>
<dbReference type="RefSeq" id="XP_026079703.1">
    <property type="nucleotide sequence ID" value="XM_026223918.1"/>
</dbReference>
<protein>
    <recommendedName>
        <fullName evidence="15">Deoxyribose-phosphate aldolase</fullName>
        <ecNumber evidence="5">4.1.2.4</ecNumber>
    </recommendedName>
    <alternativeName>
        <fullName evidence="11">2-deoxy-D-ribose 5-phosphate aldolase</fullName>
    </alternativeName>
    <alternativeName>
        <fullName evidence="10">Phosphodeoxyriboaldolase</fullName>
    </alternativeName>
</protein>
<dbReference type="InterPro" id="IPR002915">
    <property type="entry name" value="DeoC/FbaB/LacD_aldolase"/>
</dbReference>
<evidence type="ECO:0000256" key="15">
    <source>
        <dbReference type="ARBA" id="ARBA00068105"/>
    </source>
</evidence>
<evidence type="ECO:0000256" key="13">
    <source>
        <dbReference type="ARBA" id="ARBA00054733"/>
    </source>
</evidence>
<comment type="pathway">
    <text evidence="3">Carbohydrate degradation; 2-deoxy-D-ribose 1-phosphate degradation; D-glyceraldehyde 3-phosphate and acetaldehyde from 2-deoxy-alpha-D-ribose 1-phosphate: step 2/2.</text>
</comment>
<dbReference type="EC" id="4.1.2.4" evidence="5"/>